<evidence type="ECO:0000259" key="3">
    <source>
        <dbReference type="Pfam" id="PF23304"/>
    </source>
</evidence>
<dbReference type="OrthoDB" id="10259809at2759"/>
<sequence length="611" mass="65444">MSQPAAATLPREGHTGKDDDAGDDDVPLAKKQPAATAAAARIWLNAWDDPVANARLSRGCLQLVDLNGDGDYKAVVALQSRRLKVYRGKAALTEMALLDEPTAVEAFYADAATPLVPMLAIASGPLLYIYRNLRPFYKFQVPAVDPDPDESLIWDRLASGQLRPEAGASDLVALRQAGRTITPRSATLIGIGSDVSRAAFVESCRGKPLGYHAPITCMTTLNKSSEDARAVGSVVVGTEAGQVLILNQHGMKVVRQIDLGAAPAFLDASGLLDVTYRVVAACRNGRVYSIRNGKVIGGPIETETECCGVVLLVNHVLVGCMNNVFHGYHVKGNLLYTVRLPAPITCMAAFQLRRASNLSGAMVALANGDVRLYDGRALLTTVTCSAPVAAMKFGQYGREDASLFMVSTTGAITMKILQRQAQLDANQQQQQQQQASSGPPAEQDEPLAIPKRTQLYVDQMNRERQQGPQMHMVFQRDLARLRLATAQAYAKVLAEGHGSVSSHLSLRLNAQVLGLGPRFLIRLAFRNTGPAALLDVPVCIMLDTQVYTIARPAFVVPAIVPGVNLHTDVAVRCIAPGTPDTRQVRVIVCRPSGDGGVPILNVVIVMPAVAV</sequence>
<proteinExistence type="predicted"/>
<dbReference type="Pfam" id="PF23304">
    <property type="entry name" value="GAE_BBS1"/>
    <property type="match status" value="1"/>
</dbReference>
<dbReference type="GO" id="GO:0005119">
    <property type="term" value="F:smoothened binding"/>
    <property type="evidence" value="ECO:0007669"/>
    <property type="project" value="TreeGrafter"/>
</dbReference>
<dbReference type="GO" id="GO:0061512">
    <property type="term" value="P:protein localization to cilium"/>
    <property type="evidence" value="ECO:0007669"/>
    <property type="project" value="TreeGrafter"/>
</dbReference>
<dbReference type="InterPro" id="IPR028784">
    <property type="entry name" value="BBS1"/>
</dbReference>
<evidence type="ECO:0000259" key="2">
    <source>
        <dbReference type="Pfam" id="PF14779"/>
    </source>
</evidence>
<reference evidence="4 5" key="1">
    <citation type="submission" date="2015-02" db="EMBL/GenBank/DDBJ databases">
        <authorList>
            <person name="Chooi Y.-H."/>
        </authorList>
    </citation>
    <scope>NUCLEOTIDE SEQUENCE [LARGE SCALE GENOMIC DNA]</scope>
    <source>
        <strain evidence="4">E3</strain>
    </source>
</reference>
<name>A0A0G4INI7_PLABS</name>
<dbReference type="STRING" id="37360.A0A0G4INI7"/>
<dbReference type="EMBL" id="CDSF01000076">
    <property type="protein sequence ID" value="CEO96730.1"/>
    <property type="molecule type" value="Genomic_DNA"/>
</dbReference>
<dbReference type="GO" id="GO:1905515">
    <property type="term" value="P:non-motile cilium assembly"/>
    <property type="evidence" value="ECO:0007669"/>
    <property type="project" value="InterPro"/>
</dbReference>
<evidence type="ECO:0000256" key="1">
    <source>
        <dbReference type="SAM" id="MobiDB-lite"/>
    </source>
</evidence>
<keyword evidence="5" id="KW-1185">Reference proteome</keyword>
<feature type="region of interest" description="Disordered" evidence="1">
    <location>
        <begin position="1"/>
        <end position="27"/>
    </location>
</feature>
<dbReference type="OMA" id="HADRRHY"/>
<dbReference type="InterPro" id="IPR056419">
    <property type="entry name" value="GAE_BBS1"/>
</dbReference>
<dbReference type="AlphaFoldDB" id="A0A0G4INI7"/>
<feature type="domain" description="Bardet-Biedl syndrome 1 N-terminal" evidence="2">
    <location>
        <begin position="43"/>
        <end position="291"/>
    </location>
</feature>
<evidence type="ECO:0000313" key="5">
    <source>
        <dbReference type="Proteomes" id="UP000039324"/>
    </source>
</evidence>
<evidence type="ECO:0000313" key="4">
    <source>
        <dbReference type="EMBL" id="CEO96730.1"/>
    </source>
</evidence>
<dbReference type="GO" id="GO:0005930">
    <property type="term" value="C:axoneme"/>
    <property type="evidence" value="ECO:0007669"/>
    <property type="project" value="TreeGrafter"/>
</dbReference>
<dbReference type="GO" id="GO:0005113">
    <property type="term" value="F:patched binding"/>
    <property type="evidence" value="ECO:0007669"/>
    <property type="project" value="TreeGrafter"/>
</dbReference>
<accession>A0A0G4INI7</accession>
<dbReference type="Pfam" id="PF14779">
    <property type="entry name" value="BBS1"/>
    <property type="match status" value="1"/>
</dbReference>
<organism evidence="4 5">
    <name type="scientific">Plasmodiophora brassicae</name>
    <name type="common">Clubroot disease agent</name>
    <dbReference type="NCBI Taxonomy" id="37360"/>
    <lineage>
        <taxon>Eukaryota</taxon>
        <taxon>Sar</taxon>
        <taxon>Rhizaria</taxon>
        <taxon>Endomyxa</taxon>
        <taxon>Phytomyxea</taxon>
        <taxon>Plasmodiophorida</taxon>
        <taxon>Plasmodiophoridae</taxon>
        <taxon>Plasmodiophora</taxon>
    </lineage>
</organism>
<dbReference type="GO" id="GO:0034464">
    <property type="term" value="C:BBSome"/>
    <property type="evidence" value="ECO:0007669"/>
    <property type="project" value="InterPro"/>
</dbReference>
<feature type="domain" description="Bardet-Biedl syndrome 1 protein GAE" evidence="3">
    <location>
        <begin position="506"/>
        <end position="609"/>
    </location>
</feature>
<feature type="compositionally biased region" description="Low complexity" evidence="1">
    <location>
        <begin position="423"/>
        <end position="435"/>
    </location>
</feature>
<dbReference type="InterPro" id="IPR032728">
    <property type="entry name" value="BBS1_N"/>
</dbReference>
<dbReference type="GO" id="GO:0005815">
    <property type="term" value="C:microtubule organizing center"/>
    <property type="evidence" value="ECO:0007669"/>
    <property type="project" value="TreeGrafter"/>
</dbReference>
<gene>
    <name evidence="4" type="ORF">PBRA_005334</name>
</gene>
<dbReference type="PANTHER" id="PTHR20870">
    <property type="entry name" value="BARDET-BIEDL SYNDROME 1 PROTEIN"/>
    <property type="match status" value="1"/>
</dbReference>
<protein>
    <submittedName>
        <fullName evidence="4">Uncharacterized protein</fullName>
    </submittedName>
</protein>
<dbReference type="PANTHER" id="PTHR20870:SF0">
    <property type="entry name" value="BARDET-BIEDL SYNDROME 1 PROTEIN"/>
    <property type="match status" value="1"/>
</dbReference>
<dbReference type="Proteomes" id="UP000039324">
    <property type="component" value="Unassembled WGS sequence"/>
</dbReference>
<feature type="region of interest" description="Disordered" evidence="1">
    <location>
        <begin position="423"/>
        <end position="448"/>
    </location>
</feature>